<dbReference type="OrthoDB" id="430352at2759"/>
<dbReference type="Proteomes" id="UP000604046">
    <property type="component" value="Unassembled WGS sequence"/>
</dbReference>
<keyword evidence="3" id="KW-1185">Reference proteome</keyword>
<dbReference type="InterPro" id="IPR022099">
    <property type="entry name" value="DUF3638"/>
</dbReference>
<proteinExistence type="predicted"/>
<name>A0A812HR17_9DINO</name>
<accession>A0A812HR17</accession>
<evidence type="ECO:0000313" key="3">
    <source>
        <dbReference type="Proteomes" id="UP000604046"/>
    </source>
</evidence>
<comment type="caution">
    <text evidence="2">The sequence shown here is derived from an EMBL/GenBank/DDBJ whole genome shotgun (WGS) entry which is preliminary data.</text>
</comment>
<gene>
    <name evidence="2" type="ORF">SNAT2548_LOCUS1856</name>
</gene>
<evidence type="ECO:0000313" key="2">
    <source>
        <dbReference type="EMBL" id="CAE6958570.1"/>
    </source>
</evidence>
<organism evidence="2 3">
    <name type="scientific">Symbiodinium natans</name>
    <dbReference type="NCBI Taxonomy" id="878477"/>
    <lineage>
        <taxon>Eukaryota</taxon>
        <taxon>Sar</taxon>
        <taxon>Alveolata</taxon>
        <taxon>Dinophyceae</taxon>
        <taxon>Suessiales</taxon>
        <taxon>Symbiodiniaceae</taxon>
        <taxon>Symbiodinium</taxon>
    </lineage>
</organism>
<sequence length="408" mass="46048">MHKLENNAQIWARQRLVRCLFKAYEQVQRSCPQWDFSSSLQPPVVPVVKAIVGHIFPELRVPDFQTFRSHLSRRLRDAIPAAAQRVEGRPFPLEIPLGSVLDKKLCQGPGVSLHRSLRESWEAEFQRSQDTEVLAKQVLNEAHRRAFAELVFQEAVNVRGILLQSWRQVLIAVSDFLPEDARGQAFKALQVTCAAGTAQRARLVALLAAPPGLLPDLRALNPFFEDRTFGSFPRWTVQTPQSQIPAELKNAMRELVQLQGLATSLCRIAQELNGEVSATLQRQVADLLEMSTGPKMRDEWLQFEWEQRLVCRPVQLHVATDMMSPGFDQKVLQLNMGEGKSKVILPLLCAAVADGEQLVRATWLYQNGQATLTFFQLMLVWSSAIVPESSGRALQHMALYLPYLLSLR</sequence>
<dbReference type="AlphaFoldDB" id="A0A812HR17"/>
<feature type="domain" description="DUF3638" evidence="1">
    <location>
        <begin position="296"/>
        <end position="373"/>
    </location>
</feature>
<evidence type="ECO:0000259" key="1">
    <source>
        <dbReference type="Pfam" id="PF12340"/>
    </source>
</evidence>
<protein>
    <recommendedName>
        <fullName evidence="1">DUF3638 domain-containing protein</fullName>
    </recommendedName>
</protein>
<dbReference type="Pfam" id="PF12340">
    <property type="entry name" value="DUF3638"/>
    <property type="match status" value="1"/>
</dbReference>
<dbReference type="EMBL" id="CAJNDS010000106">
    <property type="protein sequence ID" value="CAE6958570.1"/>
    <property type="molecule type" value="Genomic_DNA"/>
</dbReference>
<reference evidence="2" key="1">
    <citation type="submission" date="2021-02" db="EMBL/GenBank/DDBJ databases">
        <authorList>
            <person name="Dougan E. K."/>
            <person name="Rhodes N."/>
            <person name="Thang M."/>
            <person name="Chan C."/>
        </authorList>
    </citation>
    <scope>NUCLEOTIDE SEQUENCE</scope>
</reference>